<protein>
    <submittedName>
        <fullName evidence="3">NADP-dependent oxidoreductase</fullName>
    </submittedName>
</protein>
<dbReference type="InterPro" id="IPR041694">
    <property type="entry name" value="ADH_N_2"/>
</dbReference>
<dbReference type="Pfam" id="PF16884">
    <property type="entry name" value="ADH_N_2"/>
    <property type="match status" value="1"/>
</dbReference>
<dbReference type="InterPro" id="IPR020843">
    <property type="entry name" value="ER"/>
</dbReference>
<gene>
    <name evidence="3" type="ORF">ABGN05_10295</name>
</gene>
<dbReference type="InterPro" id="IPR013149">
    <property type="entry name" value="ADH-like_C"/>
</dbReference>
<dbReference type="InterPro" id="IPR036291">
    <property type="entry name" value="NAD(P)-bd_dom_sf"/>
</dbReference>
<proteinExistence type="predicted"/>
<dbReference type="PANTHER" id="PTHR43205">
    <property type="entry name" value="PROSTAGLANDIN REDUCTASE"/>
    <property type="match status" value="1"/>
</dbReference>
<reference evidence="3 4" key="1">
    <citation type="submission" date="2024-05" db="EMBL/GenBank/DDBJ databases">
        <authorList>
            <person name="Jiang F."/>
        </authorList>
    </citation>
    <scope>NUCLEOTIDE SEQUENCE [LARGE SCALE GENOMIC DNA]</scope>
    <source>
        <strain evidence="3 4">LZ166</strain>
    </source>
</reference>
<dbReference type="Proteomes" id="UP001556692">
    <property type="component" value="Unassembled WGS sequence"/>
</dbReference>
<dbReference type="SUPFAM" id="SSF50129">
    <property type="entry name" value="GroES-like"/>
    <property type="match status" value="1"/>
</dbReference>
<name>A0ABV3SH23_9HYPH</name>
<keyword evidence="1" id="KW-0560">Oxidoreductase</keyword>
<dbReference type="Gene3D" id="3.40.50.720">
    <property type="entry name" value="NAD(P)-binding Rossmann-like Domain"/>
    <property type="match status" value="1"/>
</dbReference>
<dbReference type="InterPro" id="IPR011032">
    <property type="entry name" value="GroES-like_sf"/>
</dbReference>
<organism evidence="3 4">
    <name type="scientific">Aquibium pacificus</name>
    <dbReference type="NCBI Taxonomy" id="3153579"/>
    <lineage>
        <taxon>Bacteria</taxon>
        <taxon>Pseudomonadati</taxon>
        <taxon>Pseudomonadota</taxon>
        <taxon>Alphaproteobacteria</taxon>
        <taxon>Hyphomicrobiales</taxon>
        <taxon>Phyllobacteriaceae</taxon>
        <taxon>Aquibium</taxon>
    </lineage>
</organism>
<feature type="domain" description="Enoyl reductase (ER)" evidence="2">
    <location>
        <begin position="14"/>
        <end position="332"/>
    </location>
</feature>
<dbReference type="Gene3D" id="3.90.180.10">
    <property type="entry name" value="Medium-chain alcohol dehydrogenases, catalytic domain"/>
    <property type="match status" value="1"/>
</dbReference>
<evidence type="ECO:0000256" key="1">
    <source>
        <dbReference type="ARBA" id="ARBA00023002"/>
    </source>
</evidence>
<comment type="caution">
    <text evidence="3">The sequence shown here is derived from an EMBL/GenBank/DDBJ whole genome shotgun (WGS) entry which is preliminary data.</text>
</comment>
<dbReference type="RefSeq" id="WP_367953921.1">
    <property type="nucleotide sequence ID" value="NZ_JBDPGJ010000002.1"/>
</dbReference>
<dbReference type="Pfam" id="PF00107">
    <property type="entry name" value="ADH_zinc_N"/>
    <property type="match status" value="1"/>
</dbReference>
<keyword evidence="4" id="KW-1185">Reference proteome</keyword>
<dbReference type="InterPro" id="IPR045010">
    <property type="entry name" value="MDR_fam"/>
</dbReference>
<dbReference type="EMBL" id="JBDPGJ010000002">
    <property type="protein sequence ID" value="MEX0406053.1"/>
    <property type="molecule type" value="Genomic_DNA"/>
</dbReference>
<sequence>MKNRQIYFFRRPDGNPTAEVFQERVVDVGVPGDGEILCRNLTVSVDPYLRLKMYERRSYTPPLRIGEAIPGRAVAEIVASRAPGFEQGERVAIYGGWQQYAVVRAQAARKIDLASFPAGAWLGPLGMTGMTAYAGLTRIGKPQRGETLVVSGAAGAVGGLVGQIGRMMGCRVIGIAGSAEKCRIVRDEFGFDACLDYREPDLAGRLESVCPEGCDIYFDNVGGEISRQVTARFNDFGRLVVCGLISQYNGQQPAEATAQDEFMRLILTRRLTVRGFIVSDLEGECPEFEETMGGWLRAGKIVHREHPRYGFEQIVPAFLGLLSGENTGKSIVHIAEEKSA</sequence>
<dbReference type="SMART" id="SM00829">
    <property type="entry name" value="PKS_ER"/>
    <property type="match status" value="1"/>
</dbReference>
<dbReference type="PANTHER" id="PTHR43205:SF7">
    <property type="entry name" value="PROSTAGLANDIN REDUCTASE 1"/>
    <property type="match status" value="1"/>
</dbReference>
<evidence type="ECO:0000313" key="3">
    <source>
        <dbReference type="EMBL" id="MEX0406053.1"/>
    </source>
</evidence>
<evidence type="ECO:0000259" key="2">
    <source>
        <dbReference type="SMART" id="SM00829"/>
    </source>
</evidence>
<dbReference type="CDD" id="cd05288">
    <property type="entry name" value="PGDH"/>
    <property type="match status" value="1"/>
</dbReference>
<evidence type="ECO:0000313" key="4">
    <source>
        <dbReference type="Proteomes" id="UP001556692"/>
    </source>
</evidence>
<dbReference type="SUPFAM" id="SSF51735">
    <property type="entry name" value="NAD(P)-binding Rossmann-fold domains"/>
    <property type="match status" value="1"/>
</dbReference>
<accession>A0ABV3SH23</accession>